<feature type="compositionally biased region" description="Basic and acidic residues" evidence="1">
    <location>
        <begin position="288"/>
        <end position="301"/>
    </location>
</feature>
<accession>A0A8H5KHJ2</accession>
<dbReference type="Proteomes" id="UP000544095">
    <property type="component" value="Unassembled WGS sequence"/>
</dbReference>
<gene>
    <name evidence="2" type="ORF">FPANT_11801</name>
</gene>
<sequence length="301" mass="34094">MNADMATKAQLVPEAKTMPPMRKPTTFNELERIVYQYLAKHTQGCHMSSWRAMVSVCDRIPLAMNLITNHLLAMDEGDPVKVAEWSCNFELHTFHKSVSKEIWREEMQQKIGEFCNQRKGNEPRNDVLRDKYGLPFIYPFPQPKRPEDMKGIWPPRRKRVWRCQEVECALSLITYTEKGLQQHINTEHTKPRESPLESAQQDLSLAVGAELYGGELTTGAATNLVMPSPNASGPSVPYTVAQNGANVDIGHRSGLSTNLVKRKQPQQITSRGVRDERISRPSATSKRPLREIRAKSSSKES</sequence>
<proteinExistence type="predicted"/>
<evidence type="ECO:0000313" key="2">
    <source>
        <dbReference type="EMBL" id="KAF5574379.1"/>
    </source>
</evidence>
<name>A0A8H5KHJ2_9HYPO</name>
<feature type="compositionally biased region" description="Polar residues" evidence="1">
    <location>
        <begin position="254"/>
        <end position="270"/>
    </location>
</feature>
<evidence type="ECO:0000313" key="3">
    <source>
        <dbReference type="Proteomes" id="UP000544095"/>
    </source>
</evidence>
<organism evidence="2 3">
    <name type="scientific">Fusarium pseudoanthophilum</name>
    <dbReference type="NCBI Taxonomy" id="48495"/>
    <lineage>
        <taxon>Eukaryota</taxon>
        <taxon>Fungi</taxon>
        <taxon>Dikarya</taxon>
        <taxon>Ascomycota</taxon>
        <taxon>Pezizomycotina</taxon>
        <taxon>Sordariomycetes</taxon>
        <taxon>Hypocreomycetidae</taxon>
        <taxon>Hypocreales</taxon>
        <taxon>Nectriaceae</taxon>
        <taxon>Fusarium</taxon>
        <taxon>Fusarium fujikuroi species complex</taxon>
    </lineage>
</organism>
<keyword evidence="3" id="KW-1185">Reference proteome</keyword>
<comment type="caution">
    <text evidence="2">The sequence shown here is derived from an EMBL/GenBank/DDBJ whole genome shotgun (WGS) entry which is preliminary data.</text>
</comment>
<reference evidence="2 3" key="1">
    <citation type="submission" date="2020-05" db="EMBL/GenBank/DDBJ databases">
        <title>Identification and distribution of gene clusters putatively required for synthesis of sphingolipid metabolism inhibitors in phylogenetically diverse species of the filamentous fungus Fusarium.</title>
        <authorList>
            <person name="Kim H.-S."/>
            <person name="Busman M."/>
            <person name="Brown D.W."/>
            <person name="Divon H."/>
            <person name="Uhlig S."/>
            <person name="Proctor R.H."/>
        </authorList>
    </citation>
    <scope>NUCLEOTIDE SEQUENCE [LARGE SCALE GENOMIC DNA]</scope>
    <source>
        <strain evidence="2 3">NRRL 25211</strain>
    </source>
</reference>
<feature type="region of interest" description="Disordered" evidence="1">
    <location>
        <begin position="253"/>
        <end position="301"/>
    </location>
</feature>
<dbReference type="AlphaFoldDB" id="A0A8H5KHJ2"/>
<dbReference type="EMBL" id="JAAOAR010000740">
    <property type="protein sequence ID" value="KAF5574379.1"/>
    <property type="molecule type" value="Genomic_DNA"/>
</dbReference>
<protein>
    <submittedName>
        <fullName evidence="2">Gall11 coactivator</fullName>
    </submittedName>
</protein>
<evidence type="ECO:0000256" key="1">
    <source>
        <dbReference type="SAM" id="MobiDB-lite"/>
    </source>
</evidence>